<evidence type="ECO:0000313" key="2">
    <source>
        <dbReference type="Proteomes" id="UP001464923"/>
    </source>
</evidence>
<gene>
    <name evidence="1" type="ORF">WHI96_13895</name>
</gene>
<protein>
    <submittedName>
        <fullName evidence="1">Uncharacterized protein</fullName>
    </submittedName>
</protein>
<sequence>MHANNTHFTGGDLTDDGVRERLHDLADAVVAFARAVPRGAAGPAAPDIPRRSLREG</sequence>
<reference evidence="1 2" key="1">
    <citation type="submission" date="2024-03" db="EMBL/GenBank/DDBJ databases">
        <title>Draft genome sequence of Pseudonocardia tropica JCM 19149.</title>
        <authorList>
            <person name="Butdee W."/>
            <person name="Duangmal K."/>
        </authorList>
    </citation>
    <scope>NUCLEOTIDE SEQUENCE [LARGE SCALE GENOMIC DNA]</scope>
    <source>
        <strain evidence="1 2">JCM 19149</strain>
    </source>
</reference>
<organism evidence="1 2">
    <name type="scientific">Pseudonocardia tropica</name>
    <dbReference type="NCBI Taxonomy" id="681289"/>
    <lineage>
        <taxon>Bacteria</taxon>
        <taxon>Bacillati</taxon>
        <taxon>Actinomycetota</taxon>
        <taxon>Actinomycetes</taxon>
        <taxon>Pseudonocardiales</taxon>
        <taxon>Pseudonocardiaceae</taxon>
        <taxon>Pseudonocardia</taxon>
    </lineage>
</organism>
<proteinExistence type="predicted"/>
<dbReference type="EMBL" id="JBEDNP010000007">
    <property type="protein sequence ID" value="MEQ3539916.1"/>
    <property type="molecule type" value="Genomic_DNA"/>
</dbReference>
<name>A0ABV1JVE1_9PSEU</name>
<evidence type="ECO:0000313" key="1">
    <source>
        <dbReference type="EMBL" id="MEQ3539916.1"/>
    </source>
</evidence>
<keyword evidence="2" id="KW-1185">Reference proteome</keyword>
<accession>A0ABV1JVE1</accession>
<comment type="caution">
    <text evidence="1">The sequence shown here is derived from an EMBL/GenBank/DDBJ whole genome shotgun (WGS) entry which is preliminary data.</text>
</comment>
<dbReference type="Proteomes" id="UP001464923">
    <property type="component" value="Unassembled WGS sequence"/>
</dbReference>
<dbReference type="RefSeq" id="WP_345653751.1">
    <property type="nucleotide sequence ID" value="NZ_BAABLY010000090.1"/>
</dbReference>